<dbReference type="CDD" id="cd13137">
    <property type="entry name" value="MATE_NorM_like"/>
    <property type="match status" value="1"/>
</dbReference>
<proteinExistence type="predicted"/>
<dbReference type="PANTHER" id="PTHR43298">
    <property type="entry name" value="MULTIDRUG RESISTANCE PROTEIN NORM-RELATED"/>
    <property type="match status" value="1"/>
</dbReference>
<evidence type="ECO:0000256" key="9">
    <source>
        <dbReference type="ARBA" id="ARBA00031636"/>
    </source>
</evidence>
<keyword evidence="8 11" id="KW-0472">Membrane</keyword>
<dbReference type="STRING" id="571438.SAMN05192586_103164"/>
<dbReference type="InterPro" id="IPR002528">
    <property type="entry name" value="MATE_fam"/>
</dbReference>
<keyword evidence="7" id="KW-0406">Ion transport</keyword>
<evidence type="ECO:0000256" key="5">
    <source>
        <dbReference type="ARBA" id="ARBA00022692"/>
    </source>
</evidence>
<evidence type="ECO:0000256" key="8">
    <source>
        <dbReference type="ARBA" id="ARBA00023136"/>
    </source>
</evidence>
<keyword evidence="4" id="KW-1003">Cell membrane</keyword>
<feature type="transmembrane region" description="Helical" evidence="11">
    <location>
        <begin position="403"/>
        <end position="426"/>
    </location>
</feature>
<reference evidence="13" key="1">
    <citation type="submission" date="2016-10" db="EMBL/GenBank/DDBJ databases">
        <authorList>
            <person name="Varghese N."/>
            <person name="Submissions S."/>
        </authorList>
    </citation>
    <scope>NUCLEOTIDE SEQUENCE [LARGE SCALE GENOMIC DNA]</scope>
    <source>
        <strain evidence="13">KHC7</strain>
    </source>
</reference>
<dbReference type="NCBIfam" id="TIGR00797">
    <property type="entry name" value="matE"/>
    <property type="match status" value="1"/>
</dbReference>
<evidence type="ECO:0000313" key="12">
    <source>
        <dbReference type="EMBL" id="SDF29186.1"/>
    </source>
</evidence>
<evidence type="ECO:0000256" key="7">
    <source>
        <dbReference type="ARBA" id="ARBA00023065"/>
    </source>
</evidence>
<feature type="transmembrane region" description="Helical" evidence="11">
    <location>
        <begin position="34"/>
        <end position="55"/>
    </location>
</feature>
<dbReference type="Proteomes" id="UP000199355">
    <property type="component" value="Unassembled WGS sequence"/>
</dbReference>
<dbReference type="InterPro" id="IPR048279">
    <property type="entry name" value="MdtK-like"/>
</dbReference>
<evidence type="ECO:0000313" key="13">
    <source>
        <dbReference type="Proteomes" id="UP000199355"/>
    </source>
</evidence>
<organism evidence="12 13">
    <name type="scientific">Desulfovibrio legallii</name>
    <dbReference type="NCBI Taxonomy" id="571438"/>
    <lineage>
        <taxon>Bacteria</taxon>
        <taxon>Pseudomonadati</taxon>
        <taxon>Thermodesulfobacteriota</taxon>
        <taxon>Desulfovibrionia</taxon>
        <taxon>Desulfovibrionales</taxon>
        <taxon>Desulfovibrionaceae</taxon>
        <taxon>Desulfovibrio</taxon>
    </lineage>
</organism>
<dbReference type="InterPro" id="IPR050222">
    <property type="entry name" value="MATE_MdtK"/>
</dbReference>
<dbReference type="PANTHER" id="PTHR43298:SF2">
    <property type="entry name" value="FMN_FAD EXPORTER YEEO-RELATED"/>
    <property type="match status" value="1"/>
</dbReference>
<evidence type="ECO:0000256" key="3">
    <source>
        <dbReference type="ARBA" id="ARBA00022449"/>
    </source>
</evidence>
<dbReference type="GO" id="GO:0042910">
    <property type="term" value="F:xenobiotic transmembrane transporter activity"/>
    <property type="evidence" value="ECO:0007669"/>
    <property type="project" value="InterPro"/>
</dbReference>
<feature type="transmembrane region" description="Helical" evidence="11">
    <location>
        <begin position="249"/>
        <end position="277"/>
    </location>
</feature>
<feature type="transmembrane region" description="Helical" evidence="11">
    <location>
        <begin position="101"/>
        <end position="121"/>
    </location>
</feature>
<feature type="transmembrane region" description="Helical" evidence="11">
    <location>
        <begin position="204"/>
        <end position="229"/>
    </location>
</feature>
<feature type="transmembrane region" description="Helical" evidence="11">
    <location>
        <begin position="67"/>
        <end position="89"/>
    </location>
</feature>
<dbReference type="Pfam" id="PF01554">
    <property type="entry name" value="MatE"/>
    <property type="match status" value="2"/>
</dbReference>
<feature type="transmembrane region" description="Helical" evidence="11">
    <location>
        <begin position="175"/>
        <end position="198"/>
    </location>
</feature>
<keyword evidence="13" id="KW-1185">Reference proteome</keyword>
<evidence type="ECO:0000256" key="1">
    <source>
        <dbReference type="ARBA" id="ARBA00004651"/>
    </source>
</evidence>
<keyword evidence="5 11" id="KW-0812">Transmembrane</keyword>
<evidence type="ECO:0000256" key="2">
    <source>
        <dbReference type="ARBA" id="ARBA00022448"/>
    </source>
</evidence>
<dbReference type="GO" id="GO:0005886">
    <property type="term" value="C:plasma membrane"/>
    <property type="evidence" value="ECO:0007669"/>
    <property type="project" value="UniProtKB-SubCell"/>
</dbReference>
<dbReference type="GO" id="GO:0015297">
    <property type="term" value="F:antiporter activity"/>
    <property type="evidence" value="ECO:0007669"/>
    <property type="project" value="UniProtKB-KW"/>
</dbReference>
<keyword evidence="2" id="KW-0813">Transport</keyword>
<dbReference type="PIRSF" id="PIRSF006603">
    <property type="entry name" value="DinF"/>
    <property type="match status" value="1"/>
</dbReference>
<evidence type="ECO:0000256" key="4">
    <source>
        <dbReference type="ARBA" id="ARBA00022475"/>
    </source>
</evidence>
<gene>
    <name evidence="12" type="ORF">SAMN05192586_103164</name>
</gene>
<comment type="subcellular location">
    <subcellularLocation>
        <location evidence="1">Cell membrane</location>
        <topology evidence="1">Multi-pass membrane protein</topology>
    </subcellularLocation>
</comment>
<feature type="transmembrane region" description="Helical" evidence="11">
    <location>
        <begin position="369"/>
        <end position="391"/>
    </location>
</feature>
<dbReference type="GO" id="GO:0006811">
    <property type="term" value="P:monoatomic ion transport"/>
    <property type="evidence" value="ECO:0007669"/>
    <property type="project" value="UniProtKB-KW"/>
</dbReference>
<feature type="region of interest" description="Disordered" evidence="10">
    <location>
        <begin position="1"/>
        <end position="20"/>
    </location>
</feature>
<name>A0A1G7JW53_9BACT</name>
<keyword evidence="6 11" id="KW-1133">Transmembrane helix</keyword>
<dbReference type="AlphaFoldDB" id="A0A1G7JW53"/>
<feature type="transmembrane region" description="Helical" evidence="11">
    <location>
        <begin position="432"/>
        <end position="451"/>
    </location>
</feature>
<evidence type="ECO:0000256" key="10">
    <source>
        <dbReference type="SAM" id="MobiDB-lite"/>
    </source>
</evidence>
<keyword evidence="3" id="KW-0050">Antiport</keyword>
<sequence>MTSLRGTPPPQAGSKPDLSTSPRAVWQLTWPQMLMMYLMFFMGFVAVWVAGQLSAQVQAALGMVNQCGILLMVVAMAISSGATAAVSQSLGALRVPRARRYIVATVAGSLGLGLFIALVGWRCGDPLLRLLQVPESIFPLTSDMWRVSMLGLPAQYVYASTGVMFRATRLVLPPLWVAAGVCVLNLLGCLGLGLGWFGLPRMGYMGLIWTGVAVQYLGALCNCLLLARLGYLRRDALPSLRWLKVALPYLLKVALPAGAAQIVWQSGYMTLFVLVASLPADSVNALAGLTAGLRVEALLFLPGMACNMSAAVLVGNSLGAGRPDEAKRVGLFMVLAAAAAMSVMAALIWPFRAEAAALLSQEPGTRAQIVSYLTYNLLSTPFSIASTVMGGIMTGAGATRYNLLIFGGTFWLVRLPLGWLLGHVLWGTASGVFAAMLCSQVLQTAIMFYVVRCRDWARFAMHCQHQRPHAV</sequence>
<protein>
    <recommendedName>
        <fullName evidence="9">Multidrug-efflux transporter</fullName>
    </recommendedName>
</protein>
<feature type="transmembrane region" description="Helical" evidence="11">
    <location>
        <begin position="330"/>
        <end position="349"/>
    </location>
</feature>
<evidence type="ECO:0000256" key="6">
    <source>
        <dbReference type="ARBA" id="ARBA00022989"/>
    </source>
</evidence>
<feature type="transmembrane region" description="Helical" evidence="11">
    <location>
        <begin position="297"/>
        <end position="318"/>
    </location>
</feature>
<accession>A0A1G7JW53</accession>
<evidence type="ECO:0000256" key="11">
    <source>
        <dbReference type="SAM" id="Phobius"/>
    </source>
</evidence>
<dbReference type="EMBL" id="FNBX01000003">
    <property type="protein sequence ID" value="SDF29186.1"/>
    <property type="molecule type" value="Genomic_DNA"/>
</dbReference>